<feature type="binding site" evidence="2">
    <location>
        <position position="307"/>
    </location>
    <ligand>
        <name>Mg(2+)</name>
        <dbReference type="ChEBI" id="CHEBI:18420"/>
        <label>1</label>
        <note>catalytic</note>
    </ligand>
</feature>
<dbReference type="Gene3D" id="3.30.540.10">
    <property type="entry name" value="Fructose-1,6-Bisphosphatase, subunit A, domain 1"/>
    <property type="match status" value="1"/>
</dbReference>
<dbReference type="InterPro" id="IPR050725">
    <property type="entry name" value="CysQ/Inositol_MonoPase"/>
</dbReference>
<dbReference type="GO" id="GO:0046854">
    <property type="term" value="P:phosphatidylinositol phosphate biosynthetic process"/>
    <property type="evidence" value="ECO:0007669"/>
    <property type="project" value="InterPro"/>
</dbReference>
<dbReference type="Gene3D" id="3.40.190.80">
    <property type="match status" value="1"/>
</dbReference>
<dbReference type="SUPFAM" id="SSF56655">
    <property type="entry name" value="Carbohydrate phosphatase"/>
    <property type="match status" value="1"/>
</dbReference>
<feature type="binding site" evidence="2">
    <location>
        <position position="155"/>
    </location>
    <ligand>
        <name>Mg(2+)</name>
        <dbReference type="ChEBI" id="CHEBI:18420"/>
        <label>1</label>
        <note>catalytic</note>
    </ligand>
</feature>
<comment type="cofactor">
    <cofactor evidence="2">
        <name>Mg(2+)</name>
        <dbReference type="ChEBI" id="CHEBI:18420"/>
    </cofactor>
</comment>
<dbReference type="AlphaFoldDB" id="A0AAV2HVL9"/>
<dbReference type="GO" id="GO:0004441">
    <property type="term" value="F:inositol-1,4-bisphosphate 1-phosphatase activity"/>
    <property type="evidence" value="ECO:0007669"/>
    <property type="project" value="TreeGrafter"/>
</dbReference>
<evidence type="ECO:0000313" key="3">
    <source>
        <dbReference type="EMBL" id="CAL1536353.1"/>
    </source>
</evidence>
<reference evidence="3 4" key="1">
    <citation type="submission" date="2024-04" db="EMBL/GenBank/DDBJ databases">
        <authorList>
            <consortium name="Genoscope - CEA"/>
            <person name="William W."/>
        </authorList>
    </citation>
    <scope>NUCLEOTIDE SEQUENCE [LARGE SCALE GENOMIC DNA]</scope>
</reference>
<keyword evidence="2" id="KW-0479">Metal-binding</keyword>
<keyword evidence="4" id="KW-1185">Reference proteome</keyword>
<sequence>MQVSSILKLLLKVAAKASQIALIIRKEKPLVELLIEEKIGLEKNNRFFQDFKTLADVLIQETVRHYISEKVPNIGASVYGEESNRFTNAVGDSVVVRVCGTCEETQELLKKVLNGNNEAALLLAEAVHRNTDDISFDENSFDIDVDTCDCGIWIDPIGKKSYSKNSTGQYIKGQTGEKDEYGMVVDGLQCVAILIGMFEKSSGKPILGVAVQPFAEFNEETNNWSSQTVWGVCYKGVKMTSLKPVVEIPRDDARVVLSNSESEQVQNTLKSKFHLVFASGAGYKILATFLGLSNAYVLSHRSIYRWDCCAGHAILLALGGGIVSYKHALEAAKKSPSPLTKDDLNQLQVNYVSAAGAISSRRSSISDGTESLPGIIAYRSVNDALIILELLKI</sequence>
<gene>
    <name evidence="3" type="ORF">GSLYS_00010266001</name>
</gene>
<dbReference type="EMBL" id="CAXITT010000227">
    <property type="protein sequence ID" value="CAL1536353.1"/>
    <property type="molecule type" value="Genomic_DNA"/>
</dbReference>
<dbReference type="PANTHER" id="PTHR43028:SF3">
    <property type="entry name" value="INOSITOL POLYPHOSPHATE 1-PHOSPHATASE"/>
    <property type="match status" value="1"/>
</dbReference>
<dbReference type="Gene3D" id="4.10.460.10">
    <property type="entry name" value="Inositol Polyphosphate 1-phosphatase, domain 1"/>
    <property type="match status" value="1"/>
</dbReference>
<dbReference type="PANTHER" id="PTHR43028">
    <property type="entry name" value="3'(2'),5'-BISPHOSPHATE NUCLEOTIDASE 1"/>
    <property type="match status" value="1"/>
</dbReference>
<dbReference type="Proteomes" id="UP001497497">
    <property type="component" value="Unassembled WGS sequence"/>
</dbReference>
<dbReference type="FunFam" id="4.10.460.10:FF:000001">
    <property type="entry name" value="Inositol polyphosphate 1-phosphatase"/>
    <property type="match status" value="1"/>
</dbReference>
<evidence type="ECO:0008006" key="5">
    <source>
        <dbReference type="Google" id="ProtNLM"/>
    </source>
</evidence>
<protein>
    <recommendedName>
        <fullName evidence="5">Inositol polyphosphate 1-phosphatase</fullName>
    </recommendedName>
</protein>
<comment type="similarity">
    <text evidence="1">Belongs to the inositol monophosphatase superfamily.</text>
</comment>
<evidence type="ECO:0000256" key="1">
    <source>
        <dbReference type="ARBA" id="ARBA00009759"/>
    </source>
</evidence>
<dbReference type="InterPro" id="IPR000760">
    <property type="entry name" value="Inositol_monophosphatase-like"/>
</dbReference>
<comment type="caution">
    <text evidence="3">The sequence shown here is derived from an EMBL/GenBank/DDBJ whole genome shotgun (WGS) entry which is preliminary data.</text>
</comment>
<accession>A0AAV2HVL9</accession>
<dbReference type="InterPro" id="IPR020550">
    <property type="entry name" value="Inositol_monophosphatase_CS"/>
</dbReference>
<dbReference type="InterPro" id="IPR044897">
    <property type="entry name" value="INPP1_dom_1"/>
</dbReference>
<dbReference type="PROSITE" id="PS00630">
    <property type="entry name" value="IMP_2"/>
    <property type="match status" value="1"/>
</dbReference>
<keyword evidence="2" id="KW-0460">Magnesium</keyword>
<name>A0AAV2HVL9_LYMST</name>
<feature type="binding site" evidence="2">
    <location>
        <position position="81"/>
    </location>
    <ligand>
        <name>Mg(2+)</name>
        <dbReference type="ChEBI" id="CHEBI:18420"/>
        <label>1</label>
        <note>catalytic</note>
    </ligand>
</feature>
<proteinExistence type="inferred from homology"/>
<dbReference type="GO" id="GO:0046872">
    <property type="term" value="F:metal ion binding"/>
    <property type="evidence" value="ECO:0007669"/>
    <property type="project" value="UniProtKB-KW"/>
</dbReference>
<dbReference type="Pfam" id="PF00459">
    <property type="entry name" value="Inositol_P"/>
    <property type="match status" value="1"/>
</dbReference>
<organism evidence="3 4">
    <name type="scientific">Lymnaea stagnalis</name>
    <name type="common">Great pond snail</name>
    <name type="synonym">Helix stagnalis</name>
    <dbReference type="NCBI Taxonomy" id="6523"/>
    <lineage>
        <taxon>Eukaryota</taxon>
        <taxon>Metazoa</taxon>
        <taxon>Spiralia</taxon>
        <taxon>Lophotrochozoa</taxon>
        <taxon>Mollusca</taxon>
        <taxon>Gastropoda</taxon>
        <taxon>Heterobranchia</taxon>
        <taxon>Euthyneura</taxon>
        <taxon>Panpulmonata</taxon>
        <taxon>Hygrophila</taxon>
        <taxon>Lymnaeoidea</taxon>
        <taxon>Lymnaeidae</taxon>
        <taxon>Lymnaea</taxon>
    </lineage>
</organism>
<evidence type="ECO:0000256" key="2">
    <source>
        <dbReference type="PIRSR" id="PIRSR600760-2"/>
    </source>
</evidence>
<feature type="binding site" evidence="2">
    <location>
        <position position="157"/>
    </location>
    <ligand>
        <name>Mg(2+)</name>
        <dbReference type="ChEBI" id="CHEBI:18420"/>
        <label>1</label>
        <note>catalytic</note>
    </ligand>
</feature>
<evidence type="ECO:0000313" key="4">
    <source>
        <dbReference type="Proteomes" id="UP001497497"/>
    </source>
</evidence>